<proteinExistence type="predicted"/>
<dbReference type="AlphaFoldDB" id="A0A150PRD8"/>
<protein>
    <recommendedName>
        <fullName evidence="3">LysM domain-containing protein</fullName>
    </recommendedName>
</protein>
<dbReference type="InterPro" id="IPR036779">
    <property type="entry name" value="LysM_dom_sf"/>
</dbReference>
<reference evidence="1 2" key="1">
    <citation type="submission" date="2014-02" db="EMBL/GenBank/DDBJ databases">
        <title>The small core and large imbalanced accessory genome model reveals a collaborative survival strategy of Sorangium cellulosum strains in nature.</title>
        <authorList>
            <person name="Han K."/>
            <person name="Peng R."/>
            <person name="Blom J."/>
            <person name="Li Y.-Z."/>
        </authorList>
    </citation>
    <scope>NUCLEOTIDE SEQUENCE [LARGE SCALE GENOMIC DNA]</scope>
    <source>
        <strain evidence="1 2">So0157-25</strain>
    </source>
</reference>
<organism evidence="1 2">
    <name type="scientific">Sorangium cellulosum</name>
    <name type="common">Polyangium cellulosum</name>
    <dbReference type="NCBI Taxonomy" id="56"/>
    <lineage>
        <taxon>Bacteria</taxon>
        <taxon>Pseudomonadati</taxon>
        <taxon>Myxococcota</taxon>
        <taxon>Polyangia</taxon>
        <taxon>Polyangiales</taxon>
        <taxon>Polyangiaceae</taxon>
        <taxon>Sorangium</taxon>
    </lineage>
</organism>
<evidence type="ECO:0000313" key="1">
    <source>
        <dbReference type="EMBL" id="KYF58239.1"/>
    </source>
</evidence>
<name>A0A150PRD8_SORCE</name>
<evidence type="ECO:0008006" key="3">
    <source>
        <dbReference type="Google" id="ProtNLM"/>
    </source>
</evidence>
<dbReference type="SUPFAM" id="SSF54106">
    <property type="entry name" value="LysM domain"/>
    <property type="match status" value="1"/>
</dbReference>
<dbReference type="EMBL" id="JELY01000757">
    <property type="protein sequence ID" value="KYF58239.1"/>
    <property type="molecule type" value="Genomic_DNA"/>
</dbReference>
<comment type="caution">
    <text evidence="1">The sequence shown here is derived from an EMBL/GenBank/DDBJ whole genome shotgun (WGS) entry which is preliminary data.</text>
</comment>
<dbReference type="CDD" id="cd00118">
    <property type="entry name" value="LysM"/>
    <property type="match status" value="1"/>
</dbReference>
<dbReference type="InterPro" id="IPR018392">
    <property type="entry name" value="LysM"/>
</dbReference>
<evidence type="ECO:0000313" key="2">
    <source>
        <dbReference type="Proteomes" id="UP000075420"/>
    </source>
</evidence>
<sequence length="449" mass="48753">MQPPPAMTNTGVGGVFETQMLTRLNSEVGGWAARFRTLRSQPGQPGFPISQATDLASAAQEETEHYFEPFIHGATRVAGEEYHPGSYQLSTMLHDQSTRTIAPAWRLQWVRYWMSHQGRSILEAHNYLQGRAADDAEFARVATLFTDGDAARGLPDHHTDIEDAIHGWPAEATGGIHIQPYVNVSNTSAVRRTRWDLFTTLIHEFMHVLAHANFKAAYNLLGGTAKEILKEGFADLMRHELWDGPGRLQSRLGDDAMAPLRRRVEGGEYDYDASVVHYHRDYDELQDAYRIVEALGGPGRDRTVGHHNAKAAYFLGHVELLGLGEGTGSSAPGGRGLPGIGMYAATDAAEAEIVVAVAGDTYDTLRARTNARPGGILDAATGAPLTATSAISPGARLRVPGVRWVYVIANDTPEFVAHQNGISLAVLQRANPAMGSTVTAGQRLLIPVH</sequence>
<dbReference type="Proteomes" id="UP000075420">
    <property type="component" value="Unassembled WGS sequence"/>
</dbReference>
<accession>A0A150PRD8</accession>
<gene>
    <name evidence="1" type="ORF">BE08_37845</name>
</gene>